<evidence type="ECO:0000256" key="1">
    <source>
        <dbReference type="ARBA" id="ARBA00009085"/>
    </source>
</evidence>
<protein>
    <submittedName>
        <fullName evidence="6">USP domain-containing protein</fullName>
    </submittedName>
</protein>
<dbReference type="STRING" id="1561998.A0A1I7TNV4"/>
<feature type="coiled-coil region" evidence="2">
    <location>
        <begin position="464"/>
        <end position="491"/>
    </location>
</feature>
<evidence type="ECO:0000256" key="2">
    <source>
        <dbReference type="SAM" id="Coils"/>
    </source>
</evidence>
<keyword evidence="2" id="KW-0175">Coiled coil</keyword>
<dbReference type="WBParaSite" id="Csp11.Scaffold629.g10298.t1">
    <property type="protein sequence ID" value="Csp11.Scaffold629.g10298.t1"/>
    <property type="gene ID" value="Csp11.Scaffold629.g10298"/>
</dbReference>
<dbReference type="SUPFAM" id="SSF54001">
    <property type="entry name" value="Cysteine proteinases"/>
    <property type="match status" value="1"/>
</dbReference>
<organism evidence="5 6">
    <name type="scientific">Caenorhabditis tropicalis</name>
    <dbReference type="NCBI Taxonomy" id="1561998"/>
    <lineage>
        <taxon>Eukaryota</taxon>
        <taxon>Metazoa</taxon>
        <taxon>Ecdysozoa</taxon>
        <taxon>Nematoda</taxon>
        <taxon>Chromadorea</taxon>
        <taxon>Rhabditida</taxon>
        <taxon>Rhabditina</taxon>
        <taxon>Rhabditomorpha</taxon>
        <taxon>Rhabditoidea</taxon>
        <taxon>Rhabditidae</taxon>
        <taxon>Peloderinae</taxon>
        <taxon>Caenorhabditis</taxon>
    </lineage>
</organism>
<dbReference type="InterPro" id="IPR050164">
    <property type="entry name" value="Peptidase_C19"/>
</dbReference>
<keyword evidence="5" id="KW-1185">Reference proteome</keyword>
<accession>A0A1I7TNV4</accession>
<dbReference type="PANTHER" id="PTHR24006">
    <property type="entry name" value="UBIQUITIN CARBOXYL-TERMINAL HYDROLASE"/>
    <property type="match status" value="1"/>
</dbReference>
<dbReference type="InterPro" id="IPR028889">
    <property type="entry name" value="USP"/>
</dbReference>
<sequence length="1220" mass="138789">MDSLPEEKRSRWEEIRKAINEVTVGSVPENTLIYHYKKCSDGGETTEIANRIIEMAFNELDDGEKNKRLIGPLNHDMSAASTSTAMELVPYEEPNNEHQNLAEALKNSMIDNSALPPLVIPENPLELLRDVNVSAGLLNSGNTCWFNCIAQMLYSIARFRSLVYHAVPSTWFDNEDNITNVQPERKLHAELLIRLRSLFAEMQFTNRKYLVVDQKLLVVLDQLLQRKPGAGGRSTMGHQQDVSELLTFIMEWTFDAIKAATFAIENPEYSNESKENKVLEGSTSEAPNSDVVGTEPPIYQDLPSTSSVARDPKTRDNSPVAVRLPTPMMEPIVEDMDTSTTSEAPMEDPQVPNDILIPSLKNTYDELFAALRIGFNEETLNKTTETGGSPEMITLTVQQGNLHDAMELYTCSTDPAQPSTFDLYRKLPNVIFLGLNRYKSGIDMQEKADNRFEFPTSIFMDRYLEVNKDEVRELRRQRKGLREQLSDIRARLKGVLEYPHGDGTTKLSDAFQTVMEAIGDMRVRDDPCQGSSDDSVQFVRDAGKIYPRFEHPNAAEMNEKLGEMIGKLKETEEEFTRNEEDLKTEIDQIFERDSLRNVQYDLYTVIAHAGALNQGHYWIYKRKGDTGWEKINDNTAESVEWNEKTQSEVYGKGNRNDPSAYVLMYMKASEVESMSSANTDDDLRNIPVDLQQMVKTRRSEFERQCELFRARGATTEPQTSTFSWYGRLPLKTPGDENANQVDFRRVPIDKQGIPLLEKEENSFMENRTQLLWNMINTIAPGRFGNHEHVLKFYLQEILDMGGWSFIERELGYPLRELNNDAVNDIHRAFDKYVSEYMGIATPNFELTYKTHSPFLFFVATQMLRVEVPLVRYFLIAALCQCGQKSFFTYLATDELGRYICSTPDQGNTLIRIGHLIGQMYEMRELIAWNCRKSMDCVIRVFDKKLLKSEERIQSYIALIANRNARVGYRTLKKASSFLDRDGDTFIASDFVEIANIGSALAMVKVFFEHISDRRKSMKDMEFYMPGNERRITLEAIVAETKLALNGLVKWKNLAMANDDLKKRSSVPPRKRKGPQTPPSTPPPTSFSSSSSNTRKPSSSSSTSTSSTPPSHYILTQERRIQLYQSVCTQLTAKLECFAAADCGDDKQVCISELCAGLRGDHQQHETLTDMLSGDPELIAMKLSQATKFQVTESINKFGDVLARVEEMLSHFDTYINAFFV</sequence>
<dbReference type="Gene3D" id="3.90.70.10">
    <property type="entry name" value="Cysteine proteinases"/>
    <property type="match status" value="1"/>
</dbReference>
<evidence type="ECO:0000313" key="5">
    <source>
        <dbReference type="Proteomes" id="UP000095282"/>
    </source>
</evidence>
<comment type="similarity">
    <text evidence="1">Belongs to the peptidase C19 family.</text>
</comment>
<feature type="compositionally biased region" description="Low complexity" evidence="3">
    <location>
        <begin position="1085"/>
        <end position="1110"/>
    </location>
</feature>
<feature type="coiled-coil region" evidence="2">
    <location>
        <begin position="554"/>
        <end position="588"/>
    </location>
</feature>
<dbReference type="GO" id="GO:0005829">
    <property type="term" value="C:cytosol"/>
    <property type="evidence" value="ECO:0007669"/>
    <property type="project" value="TreeGrafter"/>
</dbReference>
<reference evidence="6" key="1">
    <citation type="submission" date="2016-11" db="UniProtKB">
        <authorList>
            <consortium name="WormBaseParasite"/>
        </authorList>
    </citation>
    <scope>IDENTIFICATION</scope>
</reference>
<dbReference type="GO" id="GO:0004843">
    <property type="term" value="F:cysteine-type deubiquitinase activity"/>
    <property type="evidence" value="ECO:0007669"/>
    <property type="project" value="InterPro"/>
</dbReference>
<proteinExistence type="inferred from homology"/>
<dbReference type="Proteomes" id="UP000095282">
    <property type="component" value="Unplaced"/>
</dbReference>
<dbReference type="Pfam" id="PF00443">
    <property type="entry name" value="UCH"/>
    <property type="match status" value="1"/>
</dbReference>
<feature type="compositionally biased region" description="Pro residues" evidence="3">
    <location>
        <begin position="1075"/>
        <end position="1084"/>
    </location>
</feature>
<feature type="region of interest" description="Disordered" evidence="3">
    <location>
        <begin position="269"/>
        <end position="321"/>
    </location>
</feature>
<name>A0A1I7TNV4_9PELO</name>
<dbReference type="GO" id="GO:0005634">
    <property type="term" value="C:nucleus"/>
    <property type="evidence" value="ECO:0007669"/>
    <property type="project" value="TreeGrafter"/>
</dbReference>
<feature type="domain" description="USP" evidence="4">
    <location>
        <begin position="135"/>
        <end position="668"/>
    </location>
</feature>
<evidence type="ECO:0000256" key="3">
    <source>
        <dbReference type="SAM" id="MobiDB-lite"/>
    </source>
</evidence>
<dbReference type="PANTHER" id="PTHR24006:SF940">
    <property type="entry name" value="UBIQUITIN CARBOXYL-TERMINAL HYDROLASE K02C4.3-RELATED"/>
    <property type="match status" value="1"/>
</dbReference>
<evidence type="ECO:0000313" key="6">
    <source>
        <dbReference type="WBParaSite" id="Csp11.Scaffold629.g10298.t1"/>
    </source>
</evidence>
<feature type="region of interest" description="Disordered" evidence="3">
    <location>
        <begin position="1059"/>
        <end position="1110"/>
    </location>
</feature>
<dbReference type="PROSITE" id="PS50235">
    <property type="entry name" value="USP_3"/>
    <property type="match status" value="1"/>
</dbReference>
<dbReference type="AlphaFoldDB" id="A0A1I7TNV4"/>
<dbReference type="eggNOG" id="KOG1863">
    <property type="taxonomic scope" value="Eukaryota"/>
</dbReference>
<dbReference type="InterPro" id="IPR001394">
    <property type="entry name" value="Peptidase_C19_UCH"/>
</dbReference>
<evidence type="ECO:0000259" key="4">
    <source>
        <dbReference type="PROSITE" id="PS50235"/>
    </source>
</evidence>
<dbReference type="GO" id="GO:0016579">
    <property type="term" value="P:protein deubiquitination"/>
    <property type="evidence" value="ECO:0007669"/>
    <property type="project" value="InterPro"/>
</dbReference>
<dbReference type="InterPro" id="IPR038765">
    <property type="entry name" value="Papain-like_cys_pep_sf"/>
</dbReference>